<dbReference type="RefSeq" id="WP_378037477.1">
    <property type="nucleotide sequence ID" value="NZ_JBHSIV010000020.1"/>
</dbReference>
<dbReference type="EMBL" id="JBHSIV010000020">
    <property type="protein sequence ID" value="MFC5064128.1"/>
    <property type="molecule type" value="Genomic_DNA"/>
</dbReference>
<keyword evidence="3" id="KW-1185">Reference proteome</keyword>
<protein>
    <submittedName>
        <fullName evidence="2">Uncharacterized protein</fullName>
    </submittedName>
</protein>
<reference evidence="3" key="1">
    <citation type="journal article" date="2019" name="Int. J. Syst. Evol. Microbiol.">
        <title>The Global Catalogue of Microorganisms (GCM) 10K type strain sequencing project: providing services to taxonomists for standard genome sequencing and annotation.</title>
        <authorList>
            <consortium name="The Broad Institute Genomics Platform"/>
            <consortium name="The Broad Institute Genome Sequencing Center for Infectious Disease"/>
            <person name="Wu L."/>
            <person name="Ma J."/>
        </authorList>
    </citation>
    <scope>NUCLEOTIDE SEQUENCE [LARGE SCALE GENOMIC DNA]</scope>
    <source>
        <strain evidence="3">CGMCC 4.7093</strain>
    </source>
</reference>
<organism evidence="2 3">
    <name type="scientific">Actinomycetospora atypica</name>
    <dbReference type="NCBI Taxonomy" id="1290095"/>
    <lineage>
        <taxon>Bacteria</taxon>
        <taxon>Bacillati</taxon>
        <taxon>Actinomycetota</taxon>
        <taxon>Actinomycetes</taxon>
        <taxon>Pseudonocardiales</taxon>
        <taxon>Pseudonocardiaceae</taxon>
        <taxon>Actinomycetospora</taxon>
    </lineage>
</organism>
<name>A0ABV9YRS1_9PSEU</name>
<evidence type="ECO:0000313" key="2">
    <source>
        <dbReference type="EMBL" id="MFC5064128.1"/>
    </source>
</evidence>
<proteinExistence type="predicted"/>
<sequence length="60" mass="6052">MITTGTTTSERPVEDGRGGGTGPSPTRGWIALAVLLGVYVIGALDRLDPTLLASLLSGGL</sequence>
<evidence type="ECO:0000313" key="3">
    <source>
        <dbReference type="Proteomes" id="UP001595947"/>
    </source>
</evidence>
<feature type="compositionally biased region" description="Polar residues" evidence="1">
    <location>
        <begin position="1"/>
        <end position="10"/>
    </location>
</feature>
<feature type="region of interest" description="Disordered" evidence="1">
    <location>
        <begin position="1"/>
        <end position="25"/>
    </location>
</feature>
<gene>
    <name evidence="2" type="ORF">ACFPBZ_18040</name>
</gene>
<comment type="caution">
    <text evidence="2">The sequence shown here is derived from an EMBL/GenBank/DDBJ whole genome shotgun (WGS) entry which is preliminary data.</text>
</comment>
<evidence type="ECO:0000256" key="1">
    <source>
        <dbReference type="SAM" id="MobiDB-lite"/>
    </source>
</evidence>
<accession>A0ABV9YRS1</accession>
<dbReference type="Proteomes" id="UP001595947">
    <property type="component" value="Unassembled WGS sequence"/>
</dbReference>